<dbReference type="InterPro" id="IPR027417">
    <property type="entry name" value="P-loop_NTPase"/>
</dbReference>
<evidence type="ECO:0000313" key="2">
    <source>
        <dbReference type="Proteomes" id="UP001224325"/>
    </source>
</evidence>
<proteinExistence type="predicted"/>
<evidence type="ECO:0008006" key="3">
    <source>
        <dbReference type="Google" id="ProtNLM"/>
    </source>
</evidence>
<name>A0AAU7ECS3_9FLAO</name>
<accession>A0AAU7ECS3</accession>
<evidence type="ECO:0000313" key="1">
    <source>
        <dbReference type="EMBL" id="XBL13232.1"/>
    </source>
</evidence>
<protein>
    <recommendedName>
        <fullName evidence="3">Sulfotransferase family protein</fullName>
    </recommendedName>
</protein>
<gene>
    <name evidence="1" type="ORF">QLS71_012980</name>
</gene>
<dbReference type="Gene3D" id="3.40.50.300">
    <property type="entry name" value="P-loop containing nucleotide triphosphate hydrolases"/>
    <property type="match status" value="1"/>
</dbReference>
<keyword evidence="2" id="KW-1185">Reference proteome</keyword>
<reference evidence="1" key="1">
    <citation type="submission" date="2024-04" db="EMBL/GenBank/DDBJ databases">
        <title>Mariniflexile litorale, isolated from the shallow sediments of the Sea of Japan.</title>
        <authorList>
            <person name="Romanenko L."/>
            <person name="Isaeva M."/>
        </authorList>
    </citation>
    <scope>NUCLEOTIDE SEQUENCE [LARGE SCALE GENOMIC DNA]</scope>
    <source>
        <strain evidence="1">KMM 9835</strain>
    </source>
</reference>
<dbReference type="Proteomes" id="UP001224325">
    <property type="component" value="Chromosome"/>
</dbReference>
<dbReference type="KEGG" id="mlil:QLS71_012980"/>
<dbReference type="SUPFAM" id="SSF52540">
    <property type="entry name" value="P-loop containing nucleoside triphosphate hydrolases"/>
    <property type="match status" value="1"/>
</dbReference>
<sequence>MIKLFKKDNRIYHIASMARSGETLMLKTLAVHPEIVVVHNLDKNDDIVKTQAFEFLKSYKKESIPRNHPVIKPYNLSKSQILLLKQGVWKHPYPFKGFVLSRNPISIYASLKVYDKDLPEYHDKDNFWFGNKERIFRWLKDIDKESIPLFKRKTPVEQFCMFYNLRMKQLLDTKLPIIRYEDLILNTEVTLKKVCGLLNVGMDKKLLSAHDFYGSGLEGHGKNDLSKPIDTSSLTKYKKNITKFEFDYIAKNTFHVYNQYGYKIVDFKVDLE</sequence>
<organism evidence="1 2">
    <name type="scientific">Mariniflexile litorale</name>
    <dbReference type="NCBI Taxonomy" id="3045158"/>
    <lineage>
        <taxon>Bacteria</taxon>
        <taxon>Pseudomonadati</taxon>
        <taxon>Bacteroidota</taxon>
        <taxon>Flavobacteriia</taxon>
        <taxon>Flavobacteriales</taxon>
        <taxon>Flavobacteriaceae</taxon>
        <taxon>Mariniflexile</taxon>
    </lineage>
</organism>
<dbReference type="RefSeq" id="WP_308992666.1">
    <property type="nucleotide sequence ID" value="NZ_CP155618.1"/>
</dbReference>
<dbReference type="EMBL" id="CP155618">
    <property type="protein sequence ID" value="XBL13232.1"/>
    <property type="molecule type" value="Genomic_DNA"/>
</dbReference>
<dbReference type="AlphaFoldDB" id="A0AAU7ECS3"/>